<reference evidence="1 2" key="1">
    <citation type="submission" date="2019-08" db="EMBL/GenBank/DDBJ databases">
        <title>The genome of the soybean aphid Biotype 1, its phylome, world population structure and adaptation to the North American continent.</title>
        <authorList>
            <person name="Giordano R."/>
            <person name="Donthu R.K."/>
            <person name="Hernandez A.G."/>
            <person name="Wright C.L."/>
            <person name="Zimin A.V."/>
        </authorList>
    </citation>
    <scope>NUCLEOTIDE SEQUENCE [LARGE SCALE GENOMIC DNA]</scope>
    <source>
        <tissue evidence="1">Whole aphids</tissue>
    </source>
</reference>
<accession>A0A6G0U9T9</accession>
<dbReference type="Proteomes" id="UP000475862">
    <property type="component" value="Unassembled WGS sequence"/>
</dbReference>
<proteinExistence type="predicted"/>
<organism evidence="1 2">
    <name type="scientific">Aphis glycines</name>
    <name type="common">Soybean aphid</name>
    <dbReference type="NCBI Taxonomy" id="307491"/>
    <lineage>
        <taxon>Eukaryota</taxon>
        <taxon>Metazoa</taxon>
        <taxon>Ecdysozoa</taxon>
        <taxon>Arthropoda</taxon>
        <taxon>Hexapoda</taxon>
        <taxon>Insecta</taxon>
        <taxon>Pterygota</taxon>
        <taxon>Neoptera</taxon>
        <taxon>Paraneoptera</taxon>
        <taxon>Hemiptera</taxon>
        <taxon>Sternorrhyncha</taxon>
        <taxon>Aphidomorpha</taxon>
        <taxon>Aphidoidea</taxon>
        <taxon>Aphididae</taxon>
        <taxon>Aphidini</taxon>
        <taxon>Aphis</taxon>
        <taxon>Aphis</taxon>
    </lineage>
</organism>
<feature type="non-terminal residue" evidence="1">
    <location>
        <position position="179"/>
    </location>
</feature>
<protein>
    <submittedName>
        <fullName evidence="1">Uncharacterized protein</fullName>
    </submittedName>
</protein>
<dbReference type="EMBL" id="VYZN01000001">
    <property type="protein sequence ID" value="KAE9545723.1"/>
    <property type="molecule type" value="Genomic_DNA"/>
</dbReference>
<sequence length="179" mass="19739">MGLRVGSPQIGFDFFVVDEFSSANIVTCSLGVDRVSPFVGIRSLESYLLPDGLLPLFGFGFRFGEFEKPSVVVSSECGTVTDGVPGVVELFFGIAIEVVSRRKSSYCSDPDGPDVTSVELKDNTFSVASVSLWQKYLTLDSINVFISTVKYILVCKHLKCDVVDMLFNHESKKRFLLLI</sequence>
<dbReference type="AlphaFoldDB" id="A0A6G0U9T9"/>
<comment type="caution">
    <text evidence="1">The sequence shown here is derived from an EMBL/GenBank/DDBJ whole genome shotgun (WGS) entry which is preliminary data.</text>
</comment>
<evidence type="ECO:0000313" key="2">
    <source>
        <dbReference type="Proteomes" id="UP000475862"/>
    </source>
</evidence>
<dbReference type="OrthoDB" id="6622478at2759"/>
<evidence type="ECO:0000313" key="1">
    <source>
        <dbReference type="EMBL" id="KAE9545723.1"/>
    </source>
</evidence>
<name>A0A6G0U9T9_APHGL</name>
<keyword evidence="2" id="KW-1185">Reference proteome</keyword>
<gene>
    <name evidence="1" type="ORF">AGLY_001266</name>
</gene>